<dbReference type="CDD" id="cd00033">
    <property type="entry name" value="CCP"/>
    <property type="match status" value="3"/>
</dbReference>
<dbReference type="PRINTS" id="PR00114">
    <property type="entry name" value="STPHPHTASE"/>
</dbReference>
<dbReference type="InterPro" id="IPR011992">
    <property type="entry name" value="EF-hand-dom_pair"/>
</dbReference>
<feature type="domain" description="EF-hand" evidence="18">
    <location>
        <begin position="524"/>
        <end position="559"/>
    </location>
</feature>
<feature type="compositionally biased region" description="Low complexity" evidence="17">
    <location>
        <begin position="974"/>
        <end position="995"/>
    </location>
</feature>
<evidence type="ECO:0000313" key="20">
    <source>
        <dbReference type="EMBL" id="KAF0042995.1"/>
    </source>
</evidence>
<dbReference type="EMBL" id="VEVO01000004">
    <property type="protein sequence ID" value="KAF0042995.1"/>
    <property type="molecule type" value="Genomic_DNA"/>
</dbReference>
<keyword evidence="7 16" id="KW-0378">Hydrolase</keyword>
<comment type="caution">
    <text evidence="20">The sequence shown here is derived from an EMBL/GenBank/DDBJ whole genome shotgun (WGS) entry which is preliminary data.</text>
</comment>
<dbReference type="PROSITE" id="PS50923">
    <property type="entry name" value="SUSHI"/>
    <property type="match status" value="3"/>
</dbReference>
<feature type="compositionally biased region" description="Basic and acidic residues" evidence="17">
    <location>
        <begin position="841"/>
        <end position="851"/>
    </location>
</feature>
<evidence type="ECO:0000259" key="18">
    <source>
        <dbReference type="PROSITE" id="PS50222"/>
    </source>
</evidence>
<dbReference type="SMART" id="SM00054">
    <property type="entry name" value="EFh"/>
    <property type="match status" value="3"/>
</dbReference>
<dbReference type="InterPro" id="IPR018097">
    <property type="entry name" value="EGF_Ca-bd_CS"/>
</dbReference>
<feature type="compositionally biased region" description="Polar residues" evidence="17">
    <location>
        <begin position="807"/>
        <end position="820"/>
    </location>
</feature>
<dbReference type="Pfam" id="PF00149">
    <property type="entry name" value="Metallophos"/>
    <property type="match status" value="1"/>
</dbReference>
<feature type="region of interest" description="Disordered" evidence="17">
    <location>
        <begin position="841"/>
        <end position="885"/>
    </location>
</feature>
<name>A0A6A4TCQ3_SCOMX</name>
<keyword evidence="10" id="KW-0904">Protein phosphatase</keyword>
<feature type="compositionally biased region" description="Low complexity" evidence="17">
    <location>
        <begin position="1002"/>
        <end position="1014"/>
    </location>
</feature>
<dbReference type="Pfam" id="PF08321">
    <property type="entry name" value="PPP5"/>
    <property type="match status" value="1"/>
</dbReference>
<dbReference type="PANTHER" id="PTHR45668:SF1">
    <property type="entry name" value="SERINE_THREONINE-PROTEIN PHOSPHATASE WITH EF-HANDS 1"/>
    <property type="match status" value="1"/>
</dbReference>
<dbReference type="PANTHER" id="PTHR45668">
    <property type="entry name" value="SERINE/THREONINE-PROTEIN PHOSPHATASE 5-RELATED"/>
    <property type="match status" value="1"/>
</dbReference>
<evidence type="ECO:0000256" key="10">
    <source>
        <dbReference type="ARBA" id="ARBA00022912"/>
    </source>
</evidence>
<dbReference type="InterPro" id="IPR013235">
    <property type="entry name" value="PPP_dom"/>
</dbReference>
<comment type="cofactor">
    <cofactor evidence="2">
        <name>Mg(2+)</name>
        <dbReference type="ChEBI" id="CHEBI:18420"/>
    </cofactor>
</comment>
<dbReference type="InterPro" id="IPR001881">
    <property type="entry name" value="EGF-like_Ca-bd_dom"/>
</dbReference>
<feature type="domain" description="Sushi" evidence="19">
    <location>
        <begin position="643"/>
        <end position="697"/>
    </location>
</feature>
<dbReference type="SUPFAM" id="SSF57535">
    <property type="entry name" value="Complement control module/SCR domain"/>
    <property type="match status" value="3"/>
</dbReference>
<evidence type="ECO:0000256" key="1">
    <source>
        <dbReference type="ARBA" id="ARBA00001936"/>
    </source>
</evidence>
<dbReference type="Gene3D" id="2.10.25.10">
    <property type="entry name" value="Laminin"/>
    <property type="match status" value="2"/>
</dbReference>
<feature type="region of interest" description="Disordered" evidence="17">
    <location>
        <begin position="955"/>
        <end position="1061"/>
    </location>
</feature>
<comment type="catalytic activity">
    <reaction evidence="13">
        <text>O-phospho-L-seryl-[protein] + H2O = L-seryl-[protein] + phosphate</text>
        <dbReference type="Rhea" id="RHEA:20629"/>
        <dbReference type="Rhea" id="RHEA-COMP:9863"/>
        <dbReference type="Rhea" id="RHEA-COMP:11604"/>
        <dbReference type="ChEBI" id="CHEBI:15377"/>
        <dbReference type="ChEBI" id="CHEBI:29999"/>
        <dbReference type="ChEBI" id="CHEBI:43474"/>
        <dbReference type="ChEBI" id="CHEBI:83421"/>
        <dbReference type="EC" id="3.1.3.16"/>
    </reaction>
</comment>
<dbReference type="SUPFAM" id="SSF56300">
    <property type="entry name" value="Metallo-dependent phosphatases"/>
    <property type="match status" value="1"/>
</dbReference>
<evidence type="ECO:0000256" key="4">
    <source>
        <dbReference type="ARBA" id="ARBA00022536"/>
    </source>
</evidence>
<evidence type="ECO:0000256" key="3">
    <source>
        <dbReference type="ARBA" id="ARBA00008294"/>
    </source>
</evidence>
<dbReference type="Gene3D" id="2.10.70.10">
    <property type="entry name" value="Complement Module, domain 1"/>
    <property type="match status" value="3"/>
</dbReference>
<evidence type="ECO:0000256" key="8">
    <source>
        <dbReference type="ARBA" id="ARBA00022837"/>
    </source>
</evidence>
<gene>
    <name evidence="20" type="ORF">F2P81_004332</name>
</gene>
<dbReference type="SMART" id="SM00179">
    <property type="entry name" value="EGF_CA"/>
    <property type="match status" value="1"/>
</dbReference>
<feature type="region of interest" description="Disordered" evidence="17">
    <location>
        <begin position="806"/>
        <end position="825"/>
    </location>
</feature>
<dbReference type="CDD" id="cd23767">
    <property type="entry name" value="IQCD"/>
    <property type="match status" value="1"/>
</dbReference>
<dbReference type="InterPro" id="IPR035976">
    <property type="entry name" value="Sushi/SCR/CCP_sf"/>
</dbReference>
<dbReference type="PROSITE" id="PS50096">
    <property type="entry name" value="IQ"/>
    <property type="match status" value="1"/>
</dbReference>
<dbReference type="AlphaFoldDB" id="A0A6A4TCQ3"/>
<dbReference type="InterPro" id="IPR004843">
    <property type="entry name" value="Calcineurin-like_PHP"/>
</dbReference>
<dbReference type="InterPro" id="IPR029052">
    <property type="entry name" value="Metallo-depent_PP-like"/>
</dbReference>
<dbReference type="InterPro" id="IPR002048">
    <property type="entry name" value="EF_hand_dom"/>
</dbReference>
<evidence type="ECO:0000256" key="9">
    <source>
        <dbReference type="ARBA" id="ARBA00022842"/>
    </source>
</evidence>
<dbReference type="EC" id="3.1.3.16" evidence="16"/>
<keyword evidence="6" id="KW-0677">Repeat</keyword>
<dbReference type="InterPro" id="IPR009030">
    <property type="entry name" value="Growth_fac_rcpt_cys_sf"/>
</dbReference>
<evidence type="ECO:0000313" key="21">
    <source>
        <dbReference type="Proteomes" id="UP000438429"/>
    </source>
</evidence>
<dbReference type="InterPro" id="IPR000742">
    <property type="entry name" value="EGF"/>
</dbReference>
<keyword evidence="12" id="KW-0464">Manganese</keyword>
<evidence type="ECO:0000256" key="14">
    <source>
        <dbReference type="ARBA" id="ARBA00048336"/>
    </source>
</evidence>
<evidence type="ECO:0000256" key="15">
    <source>
        <dbReference type="PROSITE-ProRule" id="PRU00302"/>
    </source>
</evidence>
<keyword evidence="5" id="KW-0479">Metal-binding</keyword>
<organism evidence="20 21">
    <name type="scientific">Scophthalmus maximus</name>
    <name type="common">Turbot</name>
    <name type="synonym">Psetta maxima</name>
    <dbReference type="NCBI Taxonomy" id="52904"/>
    <lineage>
        <taxon>Eukaryota</taxon>
        <taxon>Metazoa</taxon>
        <taxon>Chordata</taxon>
        <taxon>Craniata</taxon>
        <taxon>Vertebrata</taxon>
        <taxon>Euteleostomi</taxon>
        <taxon>Actinopterygii</taxon>
        <taxon>Neopterygii</taxon>
        <taxon>Teleostei</taxon>
        <taxon>Neoteleostei</taxon>
        <taxon>Acanthomorphata</taxon>
        <taxon>Carangaria</taxon>
        <taxon>Pleuronectiformes</taxon>
        <taxon>Pleuronectoidei</taxon>
        <taxon>Scophthalmidae</taxon>
        <taxon>Scophthalmus</taxon>
    </lineage>
</organism>
<evidence type="ECO:0000256" key="13">
    <source>
        <dbReference type="ARBA" id="ARBA00047761"/>
    </source>
</evidence>
<dbReference type="InterPro" id="IPR051134">
    <property type="entry name" value="PPP_phosphatase"/>
</dbReference>
<feature type="domain" description="Sushi" evidence="19">
    <location>
        <begin position="698"/>
        <end position="752"/>
    </location>
</feature>
<dbReference type="Pfam" id="PF00084">
    <property type="entry name" value="Sushi"/>
    <property type="match status" value="3"/>
</dbReference>
<dbReference type="InterPro" id="IPR018247">
    <property type="entry name" value="EF_Hand_1_Ca_BS"/>
</dbReference>
<dbReference type="GO" id="GO:0005509">
    <property type="term" value="F:calcium ion binding"/>
    <property type="evidence" value="ECO:0007669"/>
    <property type="project" value="InterPro"/>
</dbReference>
<evidence type="ECO:0000256" key="11">
    <source>
        <dbReference type="ARBA" id="ARBA00023157"/>
    </source>
</evidence>
<keyword evidence="8" id="KW-0106">Calcium</keyword>
<dbReference type="GO" id="GO:0004722">
    <property type="term" value="F:protein serine/threonine phosphatase activity"/>
    <property type="evidence" value="ECO:0007669"/>
    <property type="project" value="UniProtKB-EC"/>
</dbReference>
<dbReference type="SUPFAM" id="SSF47473">
    <property type="entry name" value="EF-hand"/>
    <property type="match status" value="1"/>
</dbReference>
<dbReference type="SMART" id="SM00032">
    <property type="entry name" value="CCP"/>
    <property type="match status" value="3"/>
</dbReference>
<dbReference type="InterPro" id="IPR026823">
    <property type="entry name" value="cEGF"/>
</dbReference>
<dbReference type="Pfam" id="PF13499">
    <property type="entry name" value="EF-hand_7"/>
    <property type="match status" value="1"/>
</dbReference>
<dbReference type="InterPro" id="IPR006186">
    <property type="entry name" value="Ser/Thr-sp_prot-phosphatase"/>
</dbReference>
<dbReference type="SMART" id="SM00156">
    <property type="entry name" value="PP2Ac"/>
    <property type="match status" value="1"/>
</dbReference>
<comment type="similarity">
    <text evidence="3 16">Belongs to the PPP phosphatase family.</text>
</comment>
<dbReference type="PROSITE" id="PS50222">
    <property type="entry name" value="EF_HAND_2"/>
    <property type="match status" value="2"/>
</dbReference>
<dbReference type="PROSITE" id="PS00125">
    <property type="entry name" value="SER_THR_PHOSPHATASE"/>
    <property type="match status" value="1"/>
</dbReference>
<evidence type="ECO:0000259" key="19">
    <source>
        <dbReference type="PROSITE" id="PS50923"/>
    </source>
</evidence>
<evidence type="ECO:0000256" key="2">
    <source>
        <dbReference type="ARBA" id="ARBA00001946"/>
    </source>
</evidence>
<dbReference type="CDD" id="cd00051">
    <property type="entry name" value="EFh"/>
    <property type="match status" value="1"/>
</dbReference>
<evidence type="ECO:0000256" key="12">
    <source>
        <dbReference type="ARBA" id="ARBA00023211"/>
    </source>
</evidence>
<protein>
    <recommendedName>
        <fullName evidence="16">Serine/threonine-protein phosphatase</fullName>
        <ecNumber evidence="16">3.1.3.16</ecNumber>
    </recommendedName>
</protein>
<evidence type="ECO:0000256" key="7">
    <source>
        <dbReference type="ARBA" id="ARBA00022801"/>
    </source>
</evidence>
<proteinExistence type="inferred from homology"/>
<dbReference type="CDD" id="cd00054">
    <property type="entry name" value="EGF_CA"/>
    <property type="match status" value="1"/>
</dbReference>
<evidence type="ECO:0000256" key="16">
    <source>
        <dbReference type="RuleBase" id="RU004273"/>
    </source>
</evidence>
<dbReference type="PROSITE" id="PS01186">
    <property type="entry name" value="EGF_2"/>
    <property type="match status" value="1"/>
</dbReference>
<feature type="domain" description="EF-hand" evidence="18">
    <location>
        <begin position="564"/>
        <end position="599"/>
    </location>
</feature>
<dbReference type="PROSITE" id="PS01187">
    <property type="entry name" value="EGF_CA"/>
    <property type="match status" value="1"/>
</dbReference>
<keyword evidence="9" id="KW-0460">Magnesium</keyword>
<keyword evidence="11" id="KW-1015">Disulfide bond</keyword>
<sequence length="1279" mass="141750">MARVVFKHAFHLNLKGNLWDCVAAMKAAVLIQRWYRRYIARLEMRRRYTWNIFQSIEYAGEQDQLQLSSFFSFMLDNFTQLNGNGPDLISQLLDPLVDPWLDRETCYNQIHVPESYTGPRLSFPLSVSDTSALLSAFKEQQTLHARYALQLLYETKKLLKQMPNIIHLSTSYIKDITICGDLHGRLDDLLLIFYKNGLPSADTPYVFNGDFVDRGKKSMEVVILLFAYLLLYPDSMHLNRGNHEDHIMNLRYGFTKEVMQKYKTHGHEMLKLFQDIFSLLPVATVIDGKILIVHGGISDQTDLDFLSSIERHKIVDILWSDPKTQEGCSPNTFRGGGCYFGPDVTQRLLLRHGLQLLIRSHECKQEGYELCHGGQVITIFSASNYYEEGSNRGAYVKLGRELVPRFYQYQVSRSTRKLTLTQRVRAAEGSALRALKEKLFAHRCELMAGFLQCDRNNTGSVSVSEWAQVLESVLRLDLPWRTLRPHLTRLAPDGSVDYPSCFEDMGPGNPLPQVAPNLAETLFRYRTDIEIIFNIIDKDHSGLISAEEFRHTWRLFSAHLGVDINDRAIDDLARSIDFNKDGSIDFTEFLEAFRVVHKLDSKDQHLSGKMDGEKCVCHPGQDMGPLAALVVLLCISTPARAAEGCSGFRHLENGRTFFRYSGLLVIFRCHPGFKLSGYKTNSCVSGQWSRDPPVCVGSGCSNPGPLTHGTSSMNEDGSWAAFSCNSGFRLHGPSMLYCKGHSWNSTKPVCKEFDMMTSVSGVSVQKANTNQNLPAAAVPKTQQQSHYDTVANTPSKEARLKFGSLSGMPSQMSNSETNKVTDPKVQLQQRHIEFPGFKVKGGEREAPREARPLGANEAQGLGTGTGRHGTEAKASDRKSQKVDKDTESFASELHLFTAISSTSSLVSATGRPVSSPPSFPTWQTTAIIKHAFPTEVRFGQPVPIQDYVTPSGVLTGTSKTADEDRRAATGVQYPSASQTNSSSPTSSPASSAPSSSSPPPSWSASTSSRPISTTQSNMPTPDVALPSNTSVTRGASPHRADDVTTNTASAPPPLFPRLSRRPVCPYPPVPVGGTFFFFRNVENPGPRAYRHYIQYTCYPGYTLARGDVHSYCQQGGTWSGVTPVCLELTPCSVNSGGCSQLCSHSQHYNQSSDRTQIGTRCHCRPGFTLLDDGQTCRDIDECAVNRGHGPCMERCHNSPGSYRCSCTYGLILAGDGHSCIPECPPGYRKQPTTPENSTAEALKEECVAGRNVSRGKQRTLLAELESAEDVRVFSSSHRL</sequence>
<keyword evidence="4" id="KW-0245">EGF-like domain</keyword>
<dbReference type="SMART" id="SM00181">
    <property type="entry name" value="EGF"/>
    <property type="match status" value="2"/>
</dbReference>
<dbReference type="Pfam" id="PF12662">
    <property type="entry name" value="cEGF"/>
    <property type="match status" value="1"/>
</dbReference>
<comment type="caution">
    <text evidence="15">Lacks conserved residue(s) required for the propagation of feature annotation.</text>
</comment>
<dbReference type="Gene3D" id="1.10.238.10">
    <property type="entry name" value="EF-hand"/>
    <property type="match status" value="1"/>
</dbReference>
<dbReference type="InterPro" id="IPR000436">
    <property type="entry name" value="Sushi_SCR_CCP_dom"/>
</dbReference>
<feature type="compositionally biased region" description="Basic and acidic residues" evidence="17">
    <location>
        <begin position="868"/>
        <end position="885"/>
    </location>
</feature>
<evidence type="ECO:0000256" key="6">
    <source>
        <dbReference type="ARBA" id="ARBA00022737"/>
    </source>
</evidence>
<comment type="cofactor">
    <cofactor evidence="1">
        <name>Mn(2+)</name>
        <dbReference type="ChEBI" id="CHEBI:29035"/>
    </cofactor>
</comment>
<dbReference type="Proteomes" id="UP000438429">
    <property type="component" value="Unassembled WGS sequence"/>
</dbReference>
<evidence type="ECO:0000256" key="5">
    <source>
        <dbReference type="ARBA" id="ARBA00022723"/>
    </source>
</evidence>
<dbReference type="FunFam" id="1.10.238.10:FF:000164">
    <property type="entry name" value="Serine/threonine-protein phosphatase with EF-hands"/>
    <property type="match status" value="1"/>
</dbReference>
<feature type="domain" description="Sushi" evidence="19">
    <location>
        <begin position="1062"/>
        <end position="1127"/>
    </location>
</feature>
<dbReference type="Gene3D" id="3.60.21.10">
    <property type="match status" value="1"/>
</dbReference>
<evidence type="ECO:0000256" key="17">
    <source>
        <dbReference type="SAM" id="MobiDB-lite"/>
    </source>
</evidence>
<accession>A0A6A4TCQ3</accession>
<reference evidence="20 21" key="1">
    <citation type="submission" date="2019-06" db="EMBL/GenBank/DDBJ databases">
        <title>Draft genomes of female and male turbot (Scophthalmus maximus).</title>
        <authorList>
            <person name="Xu H."/>
            <person name="Xu X.-W."/>
            <person name="Shao C."/>
            <person name="Chen S."/>
        </authorList>
    </citation>
    <scope>NUCLEOTIDE SEQUENCE [LARGE SCALE GENOMIC DNA]</scope>
    <source>
        <strain evidence="20">Ysfricsl-2016a</strain>
        <tissue evidence="20">Blood</tissue>
    </source>
</reference>
<dbReference type="SUPFAM" id="SSF57184">
    <property type="entry name" value="Growth factor receptor domain"/>
    <property type="match status" value="1"/>
</dbReference>
<keyword evidence="15" id="KW-0768">Sushi</keyword>
<dbReference type="PROSITE" id="PS00018">
    <property type="entry name" value="EF_HAND_1"/>
    <property type="match status" value="3"/>
</dbReference>
<comment type="catalytic activity">
    <reaction evidence="14 16">
        <text>O-phospho-L-threonyl-[protein] + H2O = L-threonyl-[protein] + phosphate</text>
        <dbReference type="Rhea" id="RHEA:47004"/>
        <dbReference type="Rhea" id="RHEA-COMP:11060"/>
        <dbReference type="Rhea" id="RHEA-COMP:11605"/>
        <dbReference type="ChEBI" id="CHEBI:15377"/>
        <dbReference type="ChEBI" id="CHEBI:30013"/>
        <dbReference type="ChEBI" id="CHEBI:43474"/>
        <dbReference type="ChEBI" id="CHEBI:61977"/>
        <dbReference type="EC" id="3.1.3.16"/>
    </reaction>
</comment>